<dbReference type="OrthoDB" id="5322100at2759"/>
<reference evidence="4" key="2">
    <citation type="journal article" date="2016" name="Sci. Rep.">
        <title>Dictyocaulus viviparus genome, variome and transcriptome elucidate lungworm biology and support future intervention.</title>
        <authorList>
            <person name="McNulty S.N."/>
            <person name="Strube C."/>
            <person name="Rosa B.A."/>
            <person name="Martin J.C."/>
            <person name="Tyagi R."/>
            <person name="Choi Y.J."/>
            <person name="Wang Q."/>
            <person name="Hallsworth Pepin K."/>
            <person name="Zhang X."/>
            <person name="Ozersky P."/>
            <person name="Wilson R.K."/>
            <person name="Sternberg P.W."/>
            <person name="Gasser R.B."/>
            <person name="Mitreva M."/>
        </authorList>
    </citation>
    <scope>NUCLEOTIDE SEQUENCE [LARGE SCALE GENOMIC DNA]</scope>
    <source>
        <strain evidence="4">HannoverDv2000</strain>
    </source>
</reference>
<dbReference type="PROSITE" id="PS50096">
    <property type="entry name" value="IQ"/>
    <property type="match status" value="1"/>
</dbReference>
<name>A0A0D8XPT1_DICVI</name>
<feature type="compositionally biased region" description="Low complexity" evidence="1">
    <location>
        <begin position="175"/>
        <end position="187"/>
    </location>
</feature>
<evidence type="ECO:0000256" key="2">
    <source>
        <dbReference type="SAM" id="SignalP"/>
    </source>
</evidence>
<dbReference type="CDD" id="cd23767">
    <property type="entry name" value="IQCD"/>
    <property type="match status" value="1"/>
</dbReference>
<feature type="chain" id="PRO_5002335830" description="Doublecortin" evidence="2">
    <location>
        <begin position="19"/>
        <end position="558"/>
    </location>
</feature>
<accession>A0A0D8XPT1</accession>
<dbReference type="EMBL" id="KN716478">
    <property type="protein sequence ID" value="KJH44381.1"/>
    <property type="molecule type" value="Genomic_DNA"/>
</dbReference>
<reference evidence="3 4" key="1">
    <citation type="submission" date="2013-11" db="EMBL/GenBank/DDBJ databases">
        <title>Draft genome of the bovine lungworm Dictyocaulus viviparus.</title>
        <authorList>
            <person name="Mitreva M."/>
        </authorList>
    </citation>
    <scope>NUCLEOTIDE SEQUENCE [LARGE SCALE GENOMIC DNA]</scope>
    <source>
        <strain evidence="3 4">HannoverDv2000</strain>
    </source>
</reference>
<evidence type="ECO:0008006" key="5">
    <source>
        <dbReference type="Google" id="ProtNLM"/>
    </source>
</evidence>
<dbReference type="SUPFAM" id="SSF89837">
    <property type="entry name" value="Doublecortin (DC)"/>
    <property type="match status" value="1"/>
</dbReference>
<feature type="region of interest" description="Disordered" evidence="1">
    <location>
        <begin position="234"/>
        <end position="261"/>
    </location>
</feature>
<sequence>MFVYLISVIISFRYVATSSKYSRGVNLSALERLKKAREQVHQSLRRENAGGQSFWIPTSPTYKQKLRMSRSLGFNVVPSKQVFFVLNGKGRYYRTLLNPLRLPPMEVLLHEVSEGLEAAIFRLYTINGTRISSVNEIISLSPPKVIACTRIERPYLGTVMLPNINNYHNVNKINKSASDSSYTTSSSVNDNGIDKKRSAFVNSMRKNTRRSTGIRKKKPVEALPAIASGKAISKVDETDSGKANSISSRTTETSKVENNQSFVFNEAMEKNLSEAEKQLITEDDDSFEDQSNSDMNLNISRTLTSSSRNAELQRKQEERLLEERLASSTESDRLSVLSEVNQEAELIEKNDMNVMENNSDLMKNPTNTSDIEENLISDDEVYERNVEAPDIVVDYKDAIATLRYNDDSDTEENLKSDDESELKKLPQIRKIQTPFSNNEKIQDDNDIEKVESNDGGKMDNSLSTSNSDEEENLPSDDEELNNREKAVIKIQSAFRGYEERKKIKTANMMNDQNEEKKTSIVEILAGNEPFQQLTTQQGMFRVTSLRKFIRNREYWMIS</sequence>
<evidence type="ECO:0000313" key="4">
    <source>
        <dbReference type="Proteomes" id="UP000053766"/>
    </source>
</evidence>
<feature type="region of interest" description="Disordered" evidence="1">
    <location>
        <begin position="175"/>
        <end position="196"/>
    </location>
</feature>
<keyword evidence="4" id="KW-1185">Reference proteome</keyword>
<proteinExistence type="predicted"/>
<feature type="compositionally biased region" description="Acidic residues" evidence="1">
    <location>
        <begin position="467"/>
        <end position="479"/>
    </location>
</feature>
<dbReference type="Proteomes" id="UP000053766">
    <property type="component" value="Unassembled WGS sequence"/>
</dbReference>
<keyword evidence="2" id="KW-0732">Signal</keyword>
<evidence type="ECO:0000256" key="1">
    <source>
        <dbReference type="SAM" id="MobiDB-lite"/>
    </source>
</evidence>
<feature type="compositionally biased region" description="Basic and acidic residues" evidence="1">
    <location>
        <begin position="412"/>
        <end position="424"/>
    </location>
</feature>
<feature type="compositionally biased region" description="Basic and acidic residues" evidence="1">
    <location>
        <begin position="440"/>
        <end position="457"/>
    </location>
</feature>
<organism evidence="3 4">
    <name type="scientific">Dictyocaulus viviparus</name>
    <name type="common">Bovine lungworm</name>
    <dbReference type="NCBI Taxonomy" id="29172"/>
    <lineage>
        <taxon>Eukaryota</taxon>
        <taxon>Metazoa</taxon>
        <taxon>Ecdysozoa</taxon>
        <taxon>Nematoda</taxon>
        <taxon>Chromadorea</taxon>
        <taxon>Rhabditida</taxon>
        <taxon>Rhabditina</taxon>
        <taxon>Rhabditomorpha</taxon>
        <taxon>Strongyloidea</taxon>
        <taxon>Metastrongylidae</taxon>
        <taxon>Dictyocaulus</taxon>
    </lineage>
</organism>
<dbReference type="InterPro" id="IPR000048">
    <property type="entry name" value="IQ_motif_EF-hand-BS"/>
</dbReference>
<gene>
    <name evidence="3" type="ORF">DICVIV_09592</name>
</gene>
<dbReference type="Gene3D" id="3.10.20.230">
    <property type="entry name" value="Doublecortin domain"/>
    <property type="match status" value="1"/>
</dbReference>
<feature type="region of interest" description="Disordered" evidence="1">
    <location>
        <begin position="407"/>
        <end position="480"/>
    </location>
</feature>
<feature type="compositionally biased region" description="Polar residues" evidence="1">
    <location>
        <begin position="241"/>
        <end position="261"/>
    </location>
</feature>
<dbReference type="InterPro" id="IPR036572">
    <property type="entry name" value="Doublecortin_dom_sf"/>
</dbReference>
<feature type="signal peptide" evidence="2">
    <location>
        <begin position="1"/>
        <end position="18"/>
    </location>
</feature>
<dbReference type="AlphaFoldDB" id="A0A0D8XPT1"/>
<dbReference type="SMART" id="SM00015">
    <property type="entry name" value="IQ"/>
    <property type="match status" value="1"/>
</dbReference>
<dbReference type="STRING" id="29172.A0A0D8XPT1"/>
<evidence type="ECO:0000313" key="3">
    <source>
        <dbReference type="EMBL" id="KJH44381.1"/>
    </source>
</evidence>
<dbReference type="GO" id="GO:0035556">
    <property type="term" value="P:intracellular signal transduction"/>
    <property type="evidence" value="ECO:0007669"/>
    <property type="project" value="InterPro"/>
</dbReference>
<protein>
    <recommendedName>
        <fullName evidence="5">Doublecortin</fullName>
    </recommendedName>
</protein>